<dbReference type="PANTHER" id="PTHR10404:SF46">
    <property type="entry name" value="VACUOLAR PROTEIN SORTING-ASSOCIATED PROTEIN 70"/>
    <property type="match status" value="1"/>
</dbReference>
<keyword evidence="3" id="KW-0812">Transmembrane</keyword>
<evidence type="ECO:0000259" key="6">
    <source>
        <dbReference type="Pfam" id="PF04389"/>
    </source>
</evidence>
<comment type="similarity">
    <text evidence="1">Belongs to the peptidase M28 family. M28B subfamily.</text>
</comment>
<protein>
    <recommendedName>
        <fullName evidence="9">N-acetylated-alpha-linked acidic dipeptidase 2</fullName>
    </recommendedName>
</protein>
<dbReference type="Gene3D" id="3.50.30.30">
    <property type="match status" value="1"/>
</dbReference>
<dbReference type="InterPro" id="IPR007365">
    <property type="entry name" value="TFR-like_dimer_dom"/>
</dbReference>
<evidence type="ECO:0000313" key="8">
    <source>
        <dbReference type="Proteomes" id="UP001634394"/>
    </source>
</evidence>
<dbReference type="Pfam" id="PF04253">
    <property type="entry name" value="TFR_dimer"/>
    <property type="match status" value="1"/>
</dbReference>
<feature type="domain" description="Peptidase M28" evidence="6">
    <location>
        <begin position="416"/>
        <end position="621"/>
    </location>
</feature>
<evidence type="ECO:0000256" key="3">
    <source>
        <dbReference type="SAM" id="Phobius"/>
    </source>
</evidence>
<dbReference type="FunFam" id="3.40.630.10:FF:000101">
    <property type="entry name" value="N-acetylated alpha-linked acidic dipeptidase like 1"/>
    <property type="match status" value="1"/>
</dbReference>
<dbReference type="CDD" id="cd02121">
    <property type="entry name" value="PA_GCPII_like"/>
    <property type="match status" value="1"/>
</dbReference>
<keyword evidence="3" id="KW-0472">Membrane</keyword>
<dbReference type="Proteomes" id="UP001634394">
    <property type="component" value="Unassembled WGS sequence"/>
</dbReference>
<feature type="region of interest" description="Disordered" evidence="2">
    <location>
        <begin position="86"/>
        <end position="112"/>
    </location>
</feature>
<feature type="domain" description="PA" evidence="4">
    <location>
        <begin position="238"/>
        <end position="321"/>
    </location>
</feature>
<evidence type="ECO:0000259" key="4">
    <source>
        <dbReference type="Pfam" id="PF02225"/>
    </source>
</evidence>
<dbReference type="InterPro" id="IPR007484">
    <property type="entry name" value="Peptidase_M28"/>
</dbReference>
<proteinExistence type="inferred from homology"/>
<dbReference type="Gene3D" id="1.20.930.40">
    <property type="entry name" value="Transferrin receptor-like, dimerisation domain"/>
    <property type="match status" value="1"/>
</dbReference>
<evidence type="ECO:0000256" key="1">
    <source>
        <dbReference type="ARBA" id="ARBA00005634"/>
    </source>
</evidence>
<dbReference type="SUPFAM" id="SSF52025">
    <property type="entry name" value="PA domain"/>
    <property type="match status" value="1"/>
</dbReference>
<dbReference type="InterPro" id="IPR031744">
    <property type="entry name" value="SMIM1"/>
</dbReference>
<feature type="transmembrane region" description="Helical" evidence="3">
    <location>
        <begin position="50"/>
        <end position="71"/>
    </location>
</feature>
<dbReference type="FunFam" id="3.50.30.30:FF:000045">
    <property type="entry name" value="Predicted protein"/>
    <property type="match status" value="1"/>
</dbReference>
<dbReference type="Pfam" id="PF15875">
    <property type="entry name" value="DUF4731"/>
    <property type="match status" value="1"/>
</dbReference>
<dbReference type="SUPFAM" id="SSF53187">
    <property type="entry name" value="Zn-dependent exopeptidases"/>
    <property type="match status" value="1"/>
</dbReference>
<name>A0ABD3VKQ4_SINWO</name>
<dbReference type="EMBL" id="JBJQND010000011">
    <property type="protein sequence ID" value="KAL3861618.1"/>
    <property type="molecule type" value="Genomic_DNA"/>
</dbReference>
<comment type="caution">
    <text evidence="7">The sequence shown here is derived from an EMBL/GenBank/DDBJ whole genome shotgun (WGS) entry which is preliminary data.</text>
</comment>
<evidence type="ECO:0000259" key="5">
    <source>
        <dbReference type="Pfam" id="PF04253"/>
    </source>
</evidence>
<evidence type="ECO:0008006" key="9">
    <source>
        <dbReference type="Google" id="ProtNLM"/>
    </source>
</evidence>
<keyword evidence="8" id="KW-1185">Reference proteome</keyword>
<dbReference type="Pfam" id="PF02225">
    <property type="entry name" value="PA"/>
    <property type="match status" value="1"/>
</dbReference>
<dbReference type="InterPro" id="IPR003137">
    <property type="entry name" value="PA_domain"/>
</dbReference>
<dbReference type="AlphaFoldDB" id="A0ABD3VKQ4"/>
<evidence type="ECO:0000313" key="7">
    <source>
        <dbReference type="EMBL" id="KAL3861618.1"/>
    </source>
</evidence>
<dbReference type="PANTHER" id="PTHR10404">
    <property type="entry name" value="N-ACETYLATED-ALPHA-LINKED ACIDIC DIPEPTIDASE"/>
    <property type="match status" value="1"/>
</dbReference>
<reference evidence="7 8" key="1">
    <citation type="submission" date="2024-11" db="EMBL/GenBank/DDBJ databases">
        <title>Chromosome-level genome assembly of the freshwater bivalve Anodonta woodiana.</title>
        <authorList>
            <person name="Chen X."/>
        </authorList>
    </citation>
    <scope>NUCLEOTIDE SEQUENCE [LARGE SCALE GENOMIC DNA]</scope>
    <source>
        <strain evidence="7">MN2024</strain>
        <tissue evidence="7">Gills</tissue>
    </source>
</reference>
<gene>
    <name evidence="7" type="ORF">ACJMK2_007643</name>
</gene>
<dbReference type="InterPro" id="IPR036757">
    <property type="entry name" value="TFR-like_dimer_dom_sf"/>
</dbReference>
<evidence type="ECO:0000256" key="2">
    <source>
        <dbReference type="SAM" id="MobiDB-lite"/>
    </source>
</evidence>
<feature type="domain" description="Transferrin receptor-like dimerisation" evidence="5">
    <location>
        <begin position="683"/>
        <end position="801"/>
    </location>
</feature>
<keyword evidence="3" id="KW-1133">Transmembrane helix</keyword>
<dbReference type="InterPro" id="IPR046450">
    <property type="entry name" value="PA_dom_sf"/>
</dbReference>
<dbReference type="InterPro" id="IPR039373">
    <property type="entry name" value="Peptidase_M28B"/>
</dbReference>
<dbReference type="SUPFAM" id="SSF47672">
    <property type="entry name" value="Transferrin receptor-like dimerisation domain"/>
    <property type="match status" value="1"/>
</dbReference>
<dbReference type="Pfam" id="PF04389">
    <property type="entry name" value="Peptidase_M28"/>
    <property type="match status" value="1"/>
</dbReference>
<dbReference type="Gene3D" id="3.40.630.10">
    <property type="entry name" value="Zn peptidases"/>
    <property type="match status" value="1"/>
</dbReference>
<organism evidence="7 8">
    <name type="scientific">Sinanodonta woodiana</name>
    <name type="common">Chinese pond mussel</name>
    <name type="synonym">Anodonta woodiana</name>
    <dbReference type="NCBI Taxonomy" id="1069815"/>
    <lineage>
        <taxon>Eukaryota</taxon>
        <taxon>Metazoa</taxon>
        <taxon>Spiralia</taxon>
        <taxon>Lophotrochozoa</taxon>
        <taxon>Mollusca</taxon>
        <taxon>Bivalvia</taxon>
        <taxon>Autobranchia</taxon>
        <taxon>Heteroconchia</taxon>
        <taxon>Palaeoheterodonta</taxon>
        <taxon>Unionida</taxon>
        <taxon>Unionoidea</taxon>
        <taxon>Unionidae</taxon>
        <taxon>Unioninae</taxon>
        <taxon>Sinanodonta</taxon>
    </lineage>
</organism>
<accession>A0ABD3VKQ4</accession>
<sequence>MPSKGKYRAGKQVSRWEADSENIDIEYKNLETPTQAPTWQTDIFSGKKGIALKILGVVVLFCIGLVLGYVIRKGIKEAEETASFQPALDAGSHSTTGAGSGGSSSSKDNQTEPILRIQEDYNRTLSQIIQDNLMQKINYEDDLKTITKKVRLSGVGGTNKLIHYVQQEWLTFPFDAVKHKKYNVSLSYPNYTNENGNSISVRTVNGSLLFHSHSNGSSAHPEYTPFNAYSPAKFFATTNVVYAHYGRSDDFEELKLQNISVNGSLVIIRYGKNHPASKVRNAELRGSAGVILYSDPLDYCQNQSQVYPDTWWLPDWAVQFAHVRYSLMGDPRTPDYFALSGIYQVPEDMSQYPSIPVQPISYSDARYLLSNMKGPIVRNDWFGGLNITYRLGPGYVDDRLVELSVENVIQSRSITNIFSVIEGHYEKDKYIIIGAHIDSWTEGAIDAGTGYAVLRELARSFSHHVGKGWRPRRTIMFALWDASKYGHIGAYEWVQEYEKQLSDGAIAYINLDSLIRGNYSFSARASSMLHTVIYDAARTVPCPEPGYENKTMFDFWRDRFPDPINESQPRIDSLGDYSDHGAFIYRLGIPVLEPLYNYDEKQFFNLPSYPAYNTLYDTMEYVTSFLDPEYNLHITVAKILADVILRLADSAILPLDVDNLSRVLRKGKETLYGLDSVFSDAEVDLTLLTSSIEMFCMIADNFSAEIKSLNKEEISEFDLYLINNQLIQVSQAFIIEKGIPGQQQYRNVLVAPDPENLNQEIVFPGIISAIYEGKQSKQWNSLKEQLAYLVISLRRARDILQNGIRTGKSDPDA</sequence>